<accession>A0A3B1C812</accession>
<proteinExistence type="inferred from homology"/>
<comment type="similarity">
    <text evidence="1">Belongs to the aldehyde dehydrogenase family.</text>
</comment>
<dbReference type="InterPro" id="IPR051020">
    <property type="entry name" value="ALDH-related_metabolic_enz"/>
</dbReference>
<evidence type="ECO:0000313" key="4">
    <source>
        <dbReference type="EMBL" id="VAX14775.1"/>
    </source>
</evidence>
<sequence>MVEPRKILIDSKWIKTDEVVDVVNPYTGKKIAKVCLAGRKEMDAAIRSAKKAFETTRLLSTNKTARLLRNIVHGLIRNREKLANIIVAEAGKPVDLAEHEVDRTIMTFSIAAEEAGRMGGELIPVDIDARAEGRYAITKRFPIGVVGCISPFNFPLNLVAHKVAPAIAARNTIVLKPATKTPLSALLLGEILLEAGITPGQYNVVPCKREVGEMLATDKRIAKMTFTGSPGVGWRLKEISGRKKVTLELGGNAAAVVCADADLEWAVPRI</sequence>
<dbReference type="PROSITE" id="PS00687">
    <property type="entry name" value="ALDEHYDE_DEHYDR_GLU"/>
    <property type="match status" value="1"/>
</dbReference>
<evidence type="ECO:0000259" key="3">
    <source>
        <dbReference type="Pfam" id="PF00171"/>
    </source>
</evidence>
<feature type="non-terminal residue" evidence="4">
    <location>
        <position position="270"/>
    </location>
</feature>
<dbReference type="GO" id="GO:0008911">
    <property type="term" value="F:lactaldehyde dehydrogenase (NAD+) activity"/>
    <property type="evidence" value="ECO:0007669"/>
    <property type="project" value="TreeGrafter"/>
</dbReference>
<evidence type="ECO:0000256" key="2">
    <source>
        <dbReference type="ARBA" id="ARBA00023002"/>
    </source>
</evidence>
<evidence type="ECO:0000256" key="1">
    <source>
        <dbReference type="ARBA" id="ARBA00009986"/>
    </source>
</evidence>
<keyword evidence="2" id="KW-0560">Oxidoreductase</keyword>
<dbReference type="AlphaFoldDB" id="A0A3B1C812"/>
<dbReference type="Pfam" id="PF00171">
    <property type="entry name" value="Aldedh"/>
    <property type="match status" value="1"/>
</dbReference>
<dbReference type="PANTHER" id="PTHR42991:SF1">
    <property type="entry name" value="ALDEHYDE DEHYDROGENASE"/>
    <property type="match status" value="1"/>
</dbReference>
<feature type="domain" description="Aldehyde dehydrogenase" evidence="3">
    <location>
        <begin position="13"/>
        <end position="269"/>
    </location>
</feature>
<dbReference type="InterPro" id="IPR016161">
    <property type="entry name" value="Ald_DH/histidinol_DH"/>
</dbReference>
<protein>
    <submittedName>
        <fullName evidence="4">Aldehyde dehydrogenase</fullName>
    </submittedName>
</protein>
<dbReference type="Gene3D" id="3.40.605.10">
    <property type="entry name" value="Aldehyde Dehydrogenase, Chain A, domain 1"/>
    <property type="match status" value="1"/>
</dbReference>
<dbReference type="SUPFAM" id="SSF53720">
    <property type="entry name" value="ALDH-like"/>
    <property type="match status" value="1"/>
</dbReference>
<reference evidence="4" key="1">
    <citation type="submission" date="2018-06" db="EMBL/GenBank/DDBJ databases">
        <authorList>
            <person name="Zhirakovskaya E."/>
        </authorList>
    </citation>
    <scope>NUCLEOTIDE SEQUENCE</scope>
</reference>
<dbReference type="InterPro" id="IPR029510">
    <property type="entry name" value="Ald_DH_CS_GLU"/>
</dbReference>
<dbReference type="EMBL" id="UOGA01000010">
    <property type="protein sequence ID" value="VAX14775.1"/>
    <property type="molecule type" value="Genomic_DNA"/>
</dbReference>
<gene>
    <name evidence="4" type="ORF">MNBD_NITROSPINAE04-819</name>
</gene>
<dbReference type="InterPro" id="IPR016162">
    <property type="entry name" value="Ald_DH_N"/>
</dbReference>
<dbReference type="FunFam" id="3.40.605.10:FF:000007">
    <property type="entry name" value="NAD/NADP-dependent betaine aldehyde dehydrogenase"/>
    <property type="match status" value="1"/>
</dbReference>
<organism evidence="4">
    <name type="scientific">hydrothermal vent metagenome</name>
    <dbReference type="NCBI Taxonomy" id="652676"/>
    <lineage>
        <taxon>unclassified sequences</taxon>
        <taxon>metagenomes</taxon>
        <taxon>ecological metagenomes</taxon>
    </lineage>
</organism>
<dbReference type="InterPro" id="IPR015590">
    <property type="entry name" value="Aldehyde_DH_dom"/>
</dbReference>
<name>A0A3B1C812_9ZZZZ</name>
<dbReference type="PANTHER" id="PTHR42991">
    <property type="entry name" value="ALDEHYDE DEHYDROGENASE"/>
    <property type="match status" value="1"/>
</dbReference>